<comment type="catalytic activity">
    <reaction evidence="15">
        <text>(2E)-dodecenoyl-CoA + NADPH + H(+) = dodecanoyl-CoA + NADP(+)</text>
        <dbReference type="Rhea" id="RHEA:44964"/>
        <dbReference type="ChEBI" id="CHEBI:15378"/>
        <dbReference type="ChEBI" id="CHEBI:57330"/>
        <dbReference type="ChEBI" id="CHEBI:57375"/>
        <dbReference type="ChEBI" id="CHEBI:57783"/>
        <dbReference type="ChEBI" id="CHEBI:58349"/>
    </reaction>
    <physiologicalReaction direction="left-to-right" evidence="15">
        <dbReference type="Rhea" id="RHEA:44965"/>
    </physiologicalReaction>
</comment>
<keyword evidence="6" id="KW-0521">NADP</keyword>
<keyword evidence="8" id="KW-0443">Lipid metabolism</keyword>
<accession>A0ABD0JBC0</accession>
<sequence length="310" mass="33440">MAAVSSVFRRGLFNGRVAVVTGGGTGIGQAIALELMYLGCSVVVASRKIERLESAAKDMRSRISQQLSLAEGTGSNKHAPDLSVVKCNIREEKEVQRLVSSTVEKYGRLDFFVNNAGGQFLSPAANISHKGWTAVIDTNLTGTFLCCREAYKQWMQENGGAIVNIIADMYKGFPSMSHTGAARAGVDNLTKSLAIEWADSGVRVNALAPGSAIYSDTAAANYGDIDLFSHVKESHPTKRLGRVEEISGAVCFLLSPAASFVSGETLYVDGAGRLYQRMWEIPEHNKSKAYTWEEDSKEGSSNSHTTTSKL</sequence>
<dbReference type="InterPro" id="IPR052388">
    <property type="entry name" value="Peroxisomal_t2-enoyl-CoA_red"/>
</dbReference>
<evidence type="ECO:0000256" key="8">
    <source>
        <dbReference type="ARBA" id="ARBA00023098"/>
    </source>
</evidence>
<evidence type="ECO:0000256" key="1">
    <source>
        <dbReference type="ARBA" id="ARBA00004275"/>
    </source>
</evidence>
<keyword evidence="3" id="KW-0444">Lipid biosynthesis</keyword>
<evidence type="ECO:0000256" key="4">
    <source>
        <dbReference type="ARBA" id="ARBA00022553"/>
    </source>
</evidence>
<comment type="caution">
    <text evidence="22">The sequence shown here is derived from an EMBL/GenBank/DDBJ whole genome shotgun (WGS) entry which is preliminary data.</text>
</comment>
<dbReference type="AlphaFoldDB" id="A0ABD0JBC0"/>
<name>A0ABD0JBC0_9CAEN</name>
<evidence type="ECO:0000256" key="3">
    <source>
        <dbReference type="ARBA" id="ARBA00022516"/>
    </source>
</evidence>
<comment type="catalytic activity">
    <reaction evidence="17">
        <text>(2E)-hexenoyl-CoA + NADPH + H(+) = hexanoyl-CoA + NADP(+)</text>
        <dbReference type="Rhea" id="RHEA:44956"/>
        <dbReference type="ChEBI" id="CHEBI:15378"/>
        <dbReference type="ChEBI" id="CHEBI:57783"/>
        <dbReference type="ChEBI" id="CHEBI:58349"/>
        <dbReference type="ChEBI" id="CHEBI:62077"/>
        <dbReference type="ChEBI" id="CHEBI:62620"/>
    </reaction>
    <physiologicalReaction direction="left-to-right" evidence="17">
        <dbReference type="Rhea" id="RHEA:44957"/>
    </physiologicalReaction>
</comment>
<keyword evidence="5" id="KW-0276">Fatty acid metabolism</keyword>
<dbReference type="FunFam" id="3.40.50.720:FF:000335">
    <property type="entry name" value="Peroxisomal trans-2-enoyl-CoA reductase"/>
    <property type="match status" value="1"/>
</dbReference>
<evidence type="ECO:0000313" key="23">
    <source>
        <dbReference type="Proteomes" id="UP001519460"/>
    </source>
</evidence>
<keyword evidence="4" id="KW-0597">Phosphoprotein</keyword>
<evidence type="ECO:0000256" key="13">
    <source>
        <dbReference type="ARBA" id="ARBA00038849"/>
    </source>
</evidence>
<comment type="catalytic activity">
    <reaction evidence="18">
        <text>a (2E)-enoyl-CoA + NADPH + H(+) = a 2,3-saturated acyl-CoA + NADP(+)</text>
        <dbReference type="Rhea" id="RHEA:33763"/>
        <dbReference type="ChEBI" id="CHEBI:15378"/>
        <dbReference type="ChEBI" id="CHEBI:57783"/>
        <dbReference type="ChEBI" id="CHEBI:58349"/>
        <dbReference type="ChEBI" id="CHEBI:58856"/>
        <dbReference type="ChEBI" id="CHEBI:65111"/>
        <dbReference type="EC" id="1.3.1.38"/>
    </reaction>
    <physiologicalReaction direction="left-to-right" evidence="18">
        <dbReference type="Rhea" id="RHEA:33764"/>
    </physiologicalReaction>
</comment>
<evidence type="ECO:0000256" key="2">
    <source>
        <dbReference type="ARBA" id="ARBA00005189"/>
    </source>
</evidence>
<dbReference type="Proteomes" id="UP001519460">
    <property type="component" value="Unassembled WGS sequence"/>
</dbReference>
<dbReference type="InterPro" id="IPR036291">
    <property type="entry name" value="NAD(P)-bd_dom_sf"/>
</dbReference>
<feature type="compositionally biased region" description="Polar residues" evidence="21">
    <location>
        <begin position="299"/>
        <end position="310"/>
    </location>
</feature>
<keyword evidence="10" id="KW-0275">Fatty acid biosynthesis</keyword>
<gene>
    <name evidence="22" type="ORF">BaRGS_00036615</name>
</gene>
<comment type="subcellular location">
    <subcellularLocation>
        <location evidence="1">Peroxisome</location>
    </subcellularLocation>
</comment>
<dbReference type="GO" id="GO:0006633">
    <property type="term" value="P:fatty acid biosynthetic process"/>
    <property type="evidence" value="ECO:0007669"/>
    <property type="project" value="UniProtKB-KW"/>
</dbReference>
<evidence type="ECO:0000256" key="18">
    <source>
        <dbReference type="ARBA" id="ARBA00049251"/>
    </source>
</evidence>
<dbReference type="GO" id="GO:0005777">
    <property type="term" value="C:peroxisome"/>
    <property type="evidence" value="ECO:0007669"/>
    <property type="project" value="UniProtKB-SubCell"/>
</dbReference>
<evidence type="ECO:0000256" key="15">
    <source>
        <dbReference type="ARBA" id="ARBA00047570"/>
    </source>
</evidence>
<feature type="region of interest" description="Disordered" evidence="21">
    <location>
        <begin position="290"/>
        <end position="310"/>
    </location>
</feature>
<evidence type="ECO:0000256" key="7">
    <source>
        <dbReference type="ARBA" id="ARBA00023002"/>
    </source>
</evidence>
<evidence type="ECO:0000256" key="21">
    <source>
        <dbReference type="SAM" id="MobiDB-lite"/>
    </source>
</evidence>
<evidence type="ECO:0000256" key="16">
    <source>
        <dbReference type="ARBA" id="ARBA00048686"/>
    </source>
</evidence>
<dbReference type="PRINTS" id="PR00080">
    <property type="entry name" value="SDRFAMILY"/>
</dbReference>
<dbReference type="GO" id="GO:0019166">
    <property type="term" value="F:trans-2-enoyl-CoA reductase (NADPH) activity"/>
    <property type="evidence" value="ECO:0007669"/>
    <property type="project" value="UniProtKB-EC"/>
</dbReference>
<evidence type="ECO:0000256" key="12">
    <source>
        <dbReference type="ARBA" id="ARBA00038622"/>
    </source>
</evidence>
<dbReference type="PANTHER" id="PTHR24317:SF7">
    <property type="entry name" value="PEROXISOMAL TRANS-2-ENOYL-COA REDUCTASE"/>
    <property type="match status" value="1"/>
</dbReference>
<evidence type="ECO:0000313" key="22">
    <source>
        <dbReference type="EMBL" id="KAK7468151.1"/>
    </source>
</evidence>
<dbReference type="InterPro" id="IPR002347">
    <property type="entry name" value="SDR_fam"/>
</dbReference>
<comment type="catalytic activity">
    <reaction evidence="20">
        <text>(2E)-octenoyl-CoA + NADPH + H(+) = octanoyl-CoA + NADP(+)</text>
        <dbReference type="Rhea" id="RHEA:44952"/>
        <dbReference type="ChEBI" id="CHEBI:15378"/>
        <dbReference type="ChEBI" id="CHEBI:57386"/>
        <dbReference type="ChEBI" id="CHEBI:57783"/>
        <dbReference type="ChEBI" id="CHEBI:58349"/>
        <dbReference type="ChEBI" id="CHEBI:62242"/>
    </reaction>
    <physiologicalReaction direction="left-to-right" evidence="20">
        <dbReference type="Rhea" id="RHEA:44953"/>
    </physiologicalReaction>
</comment>
<dbReference type="EC" id="1.3.1.38" evidence="13"/>
<evidence type="ECO:0000256" key="9">
    <source>
        <dbReference type="ARBA" id="ARBA00023140"/>
    </source>
</evidence>
<keyword evidence="7" id="KW-0560">Oxidoreductase</keyword>
<evidence type="ECO:0000256" key="10">
    <source>
        <dbReference type="ARBA" id="ARBA00023160"/>
    </source>
</evidence>
<reference evidence="22 23" key="1">
    <citation type="journal article" date="2023" name="Sci. Data">
        <title>Genome assembly of the Korean intertidal mud-creeper Batillaria attramentaria.</title>
        <authorList>
            <person name="Patra A.K."/>
            <person name="Ho P.T."/>
            <person name="Jun S."/>
            <person name="Lee S.J."/>
            <person name="Kim Y."/>
            <person name="Won Y.J."/>
        </authorList>
    </citation>
    <scope>NUCLEOTIDE SEQUENCE [LARGE SCALE GENOMIC DNA]</scope>
    <source>
        <strain evidence="22">Wonlab-2016</strain>
    </source>
</reference>
<dbReference type="EMBL" id="JACVVK020000521">
    <property type="protein sequence ID" value="KAK7468151.1"/>
    <property type="molecule type" value="Genomic_DNA"/>
</dbReference>
<proteinExistence type="predicted"/>
<comment type="pathway">
    <text evidence="2">Lipid metabolism.</text>
</comment>
<evidence type="ECO:0000256" key="6">
    <source>
        <dbReference type="ARBA" id="ARBA00022857"/>
    </source>
</evidence>
<dbReference type="PRINTS" id="PR00081">
    <property type="entry name" value="GDHRDH"/>
</dbReference>
<dbReference type="Gene3D" id="3.40.50.720">
    <property type="entry name" value="NAD(P)-binding Rossmann-like Domain"/>
    <property type="match status" value="1"/>
</dbReference>
<dbReference type="PANTHER" id="PTHR24317">
    <property type="entry name" value="PEROXISOMAL TRANS-2-ENOYL-COA REDUCTASE"/>
    <property type="match status" value="1"/>
</dbReference>
<comment type="catalytic activity">
    <reaction evidence="19">
        <text>(2E)-decenoyl-CoA + NADPH + H(+) = decanoyl-CoA + NADP(+)</text>
        <dbReference type="Rhea" id="RHEA:44960"/>
        <dbReference type="ChEBI" id="CHEBI:15378"/>
        <dbReference type="ChEBI" id="CHEBI:57783"/>
        <dbReference type="ChEBI" id="CHEBI:58349"/>
        <dbReference type="ChEBI" id="CHEBI:61406"/>
        <dbReference type="ChEBI" id="CHEBI:61430"/>
    </reaction>
    <physiologicalReaction direction="left-to-right" evidence="19">
        <dbReference type="Rhea" id="RHEA:44961"/>
    </physiologicalReaction>
</comment>
<evidence type="ECO:0000256" key="11">
    <source>
        <dbReference type="ARBA" id="ARBA00037124"/>
    </source>
</evidence>
<comment type="subunit">
    <text evidence="12">Interacts with PEX5, probably required to target it into peroxisomes.</text>
</comment>
<organism evidence="22 23">
    <name type="scientific">Batillaria attramentaria</name>
    <dbReference type="NCBI Taxonomy" id="370345"/>
    <lineage>
        <taxon>Eukaryota</taxon>
        <taxon>Metazoa</taxon>
        <taxon>Spiralia</taxon>
        <taxon>Lophotrochozoa</taxon>
        <taxon>Mollusca</taxon>
        <taxon>Gastropoda</taxon>
        <taxon>Caenogastropoda</taxon>
        <taxon>Sorbeoconcha</taxon>
        <taxon>Cerithioidea</taxon>
        <taxon>Batillariidae</taxon>
        <taxon>Batillaria</taxon>
    </lineage>
</organism>
<evidence type="ECO:0000256" key="5">
    <source>
        <dbReference type="ARBA" id="ARBA00022832"/>
    </source>
</evidence>
<comment type="catalytic activity">
    <reaction evidence="16">
        <text>(2E)-tetradecenoyl-CoA + NADPH + H(+) = tetradecanoyl-CoA + NADP(+)</text>
        <dbReference type="Rhea" id="RHEA:44968"/>
        <dbReference type="ChEBI" id="CHEBI:15378"/>
        <dbReference type="ChEBI" id="CHEBI:57385"/>
        <dbReference type="ChEBI" id="CHEBI:57783"/>
        <dbReference type="ChEBI" id="CHEBI:58349"/>
        <dbReference type="ChEBI" id="CHEBI:61405"/>
    </reaction>
    <physiologicalReaction direction="left-to-right" evidence="16">
        <dbReference type="Rhea" id="RHEA:44969"/>
    </physiologicalReaction>
</comment>
<comment type="function">
    <text evidence="11">Participates in chain elongation of fatty acids. Catalyzes the reduction of trans-2-enoyl-CoAs of varying chain lengths from 6:1 to 16:1, having maximum activity with 10:1 CoA. Has no 2,4-dienoyl-CoA reductase activity.</text>
</comment>
<evidence type="ECO:0000256" key="19">
    <source>
        <dbReference type="ARBA" id="ARBA00049386"/>
    </source>
</evidence>
<dbReference type="Pfam" id="PF13561">
    <property type="entry name" value="adh_short_C2"/>
    <property type="match status" value="1"/>
</dbReference>
<keyword evidence="9" id="KW-0576">Peroxisome</keyword>
<evidence type="ECO:0000256" key="20">
    <source>
        <dbReference type="ARBA" id="ARBA00049559"/>
    </source>
</evidence>
<keyword evidence="23" id="KW-1185">Reference proteome</keyword>
<evidence type="ECO:0000256" key="17">
    <source>
        <dbReference type="ARBA" id="ARBA00049108"/>
    </source>
</evidence>
<dbReference type="SUPFAM" id="SSF51735">
    <property type="entry name" value="NAD(P)-binding Rossmann-fold domains"/>
    <property type="match status" value="1"/>
</dbReference>
<protein>
    <recommendedName>
        <fullName evidence="14">Peroxisomal trans-2-enoyl-CoA reductase</fullName>
        <ecNumber evidence="13">1.3.1.38</ecNumber>
    </recommendedName>
</protein>
<evidence type="ECO:0000256" key="14">
    <source>
        <dbReference type="ARBA" id="ARBA00041063"/>
    </source>
</evidence>